<name>A0A9P7ZCW7_9HYPO</name>
<sequence>MPYFIAQQRVQPTPYQQPTKEFETFVSPALARAHTITLGSATDKWKNEAVKVQPADGTYFLSVTPAEFNMDSSAAREGRAASAAAATLLPSEMPTRKQAPNATVEERFQCILEQVVVAGFESFDAMATAYYALNFSSNSALADEQRLSRSRRLPRVISDIHSAASSSWSDWERRGFLHEILRTAEVILSSEGDGARPSVGSKIVELVQAQDIGDTRVAAGAMFEIKRVAQGQLPNIWAVAMALAAGTGHRCNRDRSDVALATTLILSSATSISSD</sequence>
<proteinExistence type="predicted"/>
<protein>
    <submittedName>
        <fullName evidence="1">Uncharacterized protein</fullName>
    </submittedName>
</protein>
<keyword evidence="2" id="KW-1185">Reference proteome</keyword>
<gene>
    <name evidence="1" type="ORF">F5Z01DRAFT_678403</name>
</gene>
<comment type="caution">
    <text evidence="1">The sequence shown here is derived from an EMBL/GenBank/DDBJ whole genome shotgun (WGS) entry which is preliminary data.</text>
</comment>
<evidence type="ECO:0000313" key="1">
    <source>
        <dbReference type="EMBL" id="KAG9249769.1"/>
    </source>
</evidence>
<organism evidence="1 2">
    <name type="scientific">Emericellopsis atlantica</name>
    <dbReference type="NCBI Taxonomy" id="2614577"/>
    <lineage>
        <taxon>Eukaryota</taxon>
        <taxon>Fungi</taxon>
        <taxon>Dikarya</taxon>
        <taxon>Ascomycota</taxon>
        <taxon>Pezizomycotina</taxon>
        <taxon>Sordariomycetes</taxon>
        <taxon>Hypocreomycetidae</taxon>
        <taxon>Hypocreales</taxon>
        <taxon>Bionectriaceae</taxon>
        <taxon>Emericellopsis</taxon>
    </lineage>
</organism>
<dbReference type="OrthoDB" id="194358at2759"/>
<dbReference type="Proteomes" id="UP000887229">
    <property type="component" value="Unassembled WGS sequence"/>
</dbReference>
<evidence type="ECO:0000313" key="2">
    <source>
        <dbReference type="Proteomes" id="UP000887229"/>
    </source>
</evidence>
<reference evidence="1" key="1">
    <citation type="journal article" date="2021" name="IMA Fungus">
        <title>Genomic characterization of three marine fungi, including Emericellopsis atlantica sp. nov. with signatures of a generalist lifestyle and marine biomass degradation.</title>
        <authorList>
            <person name="Hagestad O.C."/>
            <person name="Hou L."/>
            <person name="Andersen J.H."/>
            <person name="Hansen E.H."/>
            <person name="Altermark B."/>
            <person name="Li C."/>
            <person name="Kuhnert E."/>
            <person name="Cox R.J."/>
            <person name="Crous P.W."/>
            <person name="Spatafora J.W."/>
            <person name="Lail K."/>
            <person name="Amirebrahimi M."/>
            <person name="Lipzen A."/>
            <person name="Pangilinan J."/>
            <person name="Andreopoulos W."/>
            <person name="Hayes R.D."/>
            <person name="Ng V."/>
            <person name="Grigoriev I.V."/>
            <person name="Jackson S.A."/>
            <person name="Sutton T.D.S."/>
            <person name="Dobson A.D.W."/>
            <person name="Rama T."/>
        </authorList>
    </citation>
    <scope>NUCLEOTIDE SEQUENCE</scope>
    <source>
        <strain evidence="1">TS7</strain>
    </source>
</reference>
<dbReference type="EMBL" id="MU251291">
    <property type="protein sequence ID" value="KAG9249769.1"/>
    <property type="molecule type" value="Genomic_DNA"/>
</dbReference>
<dbReference type="AlphaFoldDB" id="A0A9P7ZCW7"/>
<dbReference type="GeneID" id="70296343"/>
<dbReference type="RefSeq" id="XP_046113693.1">
    <property type="nucleotide sequence ID" value="XM_046265440.1"/>
</dbReference>
<accession>A0A9P7ZCW7</accession>